<dbReference type="PANTHER" id="PTHR43711:SF1">
    <property type="entry name" value="HISTIDINE KINASE 1"/>
    <property type="match status" value="1"/>
</dbReference>
<dbReference type="Pfam" id="PF02518">
    <property type="entry name" value="HATPase_c"/>
    <property type="match status" value="1"/>
</dbReference>
<keyword evidence="6" id="KW-0902">Two-component regulatory system</keyword>
<dbReference type="EMBL" id="FOYT01000002">
    <property type="protein sequence ID" value="SFR54923.1"/>
    <property type="molecule type" value="Genomic_DNA"/>
</dbReference>
<feature type="transmembrane region" description="Helical" evidence="7">
    <location>
        <begin position="105"/>
        <end position="124"/>
    </location>
</feature>
<feature type="transmembrane region" description="Helical" evidence="7">
    <location>
        <begin position="144"/>
        <end position="164"/>
    </location>
</feature>
<dbReference type="Pfam" id="PF00512">
    <property type="entry name" value="HisKA"/>
    <property type="match status" value="1"/>
</dbReference>
<dbReference type="SMART" id="SM00387">
    <property type="entry name" value="HATPase_c"/>
    <property type="match status" value="1"/>
</dbReference>
<feature type="transmembrane region" description="Helical" evidence="7">
    <location>
        <begin position="6"/>
        <end position="25"/>
    </location>
</feature>
<dbReference type="Pfam" id="PF16927">
    <property type="entry name" value="HisKA_7TM"/>
    <property type="match status" value="1"/>
</dbReference>
<dbReference type="GO" id="GO:0000155">
    <property type="term" value="F:phosphorelay sensor kinase activity"/>
    <property type="evidence" value="ECO:0007669"/>
    <property type="project" value="InterPro"/>
</dbReference>
<keyword evidence="3" id="KW-0597">Phosphoprotein</keyword>
<dbReference type="InterPro" id="IPR003661">
    <property type="entry name" value="HisK_dim/P_dom"/>
</dbReference>
<dbReference type="Gene3D" id="1.10.287.130">
    <property type="match status" value="1"/>
</dbReference>
<keyword evidence="10" id="KW-1185">Reference proteome</keyword>
<dbReference type="STRING" id="553469.SAMN04487947_2175"/>
<dbReference type="InterPro" id="IPR031621">
    <property type="entry name" value="HisKA_7TM"/>
</dbReference>
<dbReference type="SUPFAM" id="SSF55785">
    <property type="entry name" value="PYP-like sensor domain (PAS domain)"/>
    <property type="match status" value="1"/>
</dbReference>
<dbReference type="Gene3D" id="3.30.450.20">
    <property type="entry name" value="PAS domain"/>
    <property type="match status" value="1"/>
</dbReference>
<feature type="transmembrane region" description="Helical" evidence="7">
    <location>
        <begin position="37"/>
        <end position="57"/>
    </location>
</feature>
<evidence type="ECO:0000313" key="9">
    <source>
        <dbReference type="EMBL" id="SFR54923.1"/>
    </source>
</evidence>
<evidence type="ECO:0000256" key="5">
    <source>
        <dbReference type="ARBA" id="ARBA00022777"/>
    </source>
</evidence>
<evidence type="ECO:0000256" key="1">
    <source>
        <dbReference type="ARBA" id="ARBA00000085"/>
    </source>
</evidence>
<dbReference type="InterPro" id="IPR005467">
    <property type="entry name" value="His_kinase_dom"/>
</dbReference>
<dbReference type="InterPro" id="IPR036097">
    <property type="entry name" value="HisK_dim/P_sf"/>
</dbReference>
<dbReference type="SUPFAM" id="SSF47384">
    <property type="entry name" value="Homodimeric domain of signal transducing histidine kinase"/>
    <property type="match status" value="1"/>
</dbReference>
<dbReference type="PRINTS" id="PR00344">
    <property type="entry name" value="BCTRLSENSOR"/>
</dbReference>
<proteinExistence type="predicted"/>
<gene>
    <name evidence="9" type="ORF">SAMN04487947_2175</name>
</gene>
<dbReference type="InterPro" id="IPR035965">
    <property type="entry name" value="PAS-like_dom_sf"/>
</dbReference>
<dbReference type="EC" id="2.7.13.3" evidence="2"/>
<comment type="catalytic activity">
    <reaction evidence="1">
        <text>ATP + protein L-histidine = ADP + protein N-phospho-L-histidine.</text>
        <dbReference type="EC" id="2.7.13.3"/>
    </reaction>
</comment>
<dbReference type="InterPro" id="IPR004358">
    <property type="entry name" value="Sig_transdc_His_kin-like_C"/>
</dbReference>
<keyword evidence="4" id="KW-0808">Transferase</keyword>
<keyword evidence="7" id="KW-1133">Transmembrane helix</keyword>
<dbReference type="InterPro" id="IPR036890">
    <property type="entry name" value="HATPase_C_sf"/>
</dbReference>
<reference evidence="10" key="1">
    <citation type="submission" date="2016-10" db="EMBL/GenBank/DDBJ databases">
        <authorList>
            <person name="Varghese N."/>
            <person name="Submissions S."/>
        </authorList>
    </citation>
    <scope>NUCLEOTIDE SEQUENCE [LARGE SCALE GENOMIC DNA]</scope>
    <source>
        <strain evidence="10">CGMCC 1.7736</strain>
    </source>
</reference>
<evidence type="ECO:0000256" key="4">
    <source>
        <dbReference type="ARBA" id="ARBA00022679"/>
    </source>
</evidence>
<evidence type="ECO:0000256" key="3">
    <source>
        <dbReference type="ARBA" id="ARBA00022553"/>
    </source>
</evidence>
<sequence length="540" mass="58951">MNLSLWGYVGVFAAVSVICFGSLRHRRRIEDPDTRRGLTALLALSGAWAAVHVGYLVAPSPTLQYAFFTAGLVAGLAAVGPWLYFCSAYTGRRHHRNTTIRRVSVATFLVVVAVKLTNPLHNWYFTAEVVSEPFSHLAIHHEPLHWVVMAFAYALSFVGVFVLFELFAQVDFDTKPLFGIVALTGLPVVFDIVTPLRTTLPDVTYSALGVAAFALGVFYLHFDQFQTVQLAGEVDDPIVVLDDEDRVHDFNQSARDLFPALSGSVGEAFETLLPDVAAAVASPDAVVSVGRNGRTEYYSVSENPFSADRSRIGRSITLTDVTEKRRHERELERTNERLERFASTVSHDLRNPLNVAQGRLALHREAHDDEHLATASNALDRMERLIEEILTLSRQGRAISETETVALSAVVDDCWEVVDTGEAAVHVESDRSLAADADRLQQLLENLFRNAIEHAGPDVTIRVGSLEEGIGFYVADDGPGIPADDCEAVFESGYSTARDGTGFGLAIVKEIADAHGWDVRATAGTDGGARFEVSGVEPAD</sequence>
<dbReference type="Gene3D" id="3.30.565.10">
    <property type="entry name" value="Histidine kinase-like ATPase, C-terminal domain"/>
    <property type="match status" value="1"/>
</dbReference>
<keyword evidence="7" id="KW-0472">Membrane</keyword>
<evidence type="ECO:0000256" key="7">
    <source>
        <dbReference type="SAM" id="Phobius"/>
    </source>
</evidence>
<name>A0A1I6HKC8_9EURY</name>
<dbReference type="AlphaFoldDB" id="A0A1I6HKC8"/>
<evidence type="ECO:0000256" key="2">
    <source>
        <dbReference type="ARBA" id="ARBA00012438"/>
    </source>
</evidence>
<keyword evidence="5 9" id="KW-0418">Kinase</keyword>
<dbReference type="CDD" id="cd00082">
    <property type="entry name" value="HisKA"/>
    <property type="match status" value="1"/>
</dbReference>
<protein>
    <recommendedName>
        <fullName evidence="2">histidine kinase</fullName>
        <ecNumber evidence="2">2.7.13.3</ecNumber>
    </recommendedName>
</protein>
<evidence type="ECO:0000256" key="6">
    <source>
        <dbReference type="ARBA" id="ARBA00023012"/>
    </source>
</evidence>
<evidence type="ECO:0000259" key="8">
    <source>
        <dbReference type="PROSITE" id="PS50109"/>
    </source>
</evidence>
<accession>A0A1I6HKC8</accession>
<dbReference type="OrthoDB" id="8127at2157"/>
<dbReference type="SUPFAM" id="SSF55874">
    <property type="entry name" value="ATPase domain of HSP90 chaperone/DNA topoisomerase II/histidine kinase"/>
    <property type="match status" value="1"/>
</dbReference>
<feature type="transmembrane region" description="Helical" evidence="7">
    <location>
        <begin position="63"/>
        <end position="85"/>
    </location>
</feature>
<dbReference type="SMART" id="SM00388">
    <property type="entry name" value="HisKA"/>
    <property type="match status" value="1"/>
</dbReference>
<evidence type="ECO:0000313" key="10">
    <source>
        <dbReference type="Proteomes" id="UP000198531"/>
    </source>
</evidence>
<dbReference type="PROSITE" id="PS50109">
    <property type="entry name" value="HIS_KIN"/>
    <property type="match status" value="1"/>
</dbReference>
<feature type="transmembrane region" description="Helical" evidence="7">
    <location>
        <begin position="203"/>
        <end position="222"/>
    </location>
</feature>
<organism evidence="9 10">
    <name type="scientific">Halogeometricum rufum</name>
    <dbReference type="NCBI Taxonomy" id="553469"/>
    <lineage>
        <taxon>Archaea</taxon>
        <taxon>Methanobacteriati</taxon>
        <taxon>Methanobacteriota</taxon>
        <taxon>Stenosarchaea group</taxon>
        <taxon>Halobacteria</taxon>
        <taxon>Halobacteriales</taxon>
        <taxon>Haloferacaceae</taxon>
        <taxon>Halogeometricum</taxon>
    </lineage>
</organism>
<feature type="domain" description="Histidine kinase" evidence="8">
    <location>
        <begin position="344"/>
        <end position="534"/>
    </location>
</feature>
<dbReference type="RefSeq" id="WP_089807503.1">
    <property type="nucleotide sequence ID" value="NZ_FOYT01000002.1"/>
</dbReference>
<dbReference type="InterPro" id="IPR003594">
    <property type="entry name" value="HATPase_dom"/>
</dbReference>
<keyword evidence="7" id="KW-0812">Transmembrane</keyword>
<dbReference type="InterPro" id="IPR050736">
    <property type="entry name" value="Sensor_HK_Regulatory"/>
</dbReference>
<dbReference type="CDD" id="cd00075">
    <property type="entry name" value="HATPase"/>
    <property type="match status" value="1"/>
</dbReference>
<feature type="transmembrane region" description="Helical" evidence="7">
    <location>
        <begin position="176"/>
        <end position="197"/>
    </location>
</feature>
<dbReference type="Proteomes" id="UP000198531">
    <property type="component" value="Unassembled WGS sequence"/>
</dbReference>
<dbReference type="PANTHER" id="PTHR43711">
    <property type="entry name" value="TWO-COMPONENT HISTIDINE KINASE"/>
    <property type="match status" value="1"/>
</dbReference>